<sequence length="221" mass="25800">MKLGLYGLAGSGKDTVAEIMQRVLLEQGMHFEIVKYAGLLKEATRQAFGDNFDDRDVKEEQRYVDAALGDRIIDATDYVWIKLGLPDELFEEYNRLSTELIDSKRFLSPREFQQILGTDVVRKLDPDAWVNYLHRKDGNFIISDCRFGNERTDFSALIIRHDVPENLHETERFTATLMNDVFYGNPDGYFHDYTLWNTGTIEELERNIRFMLTTIDFSNYQ</sequence>
<dbReference type="GO" id="GO:0016301">
    <property type="term" value="F:kinase activity"/>
    <property type="evidence" value="ECO:0007669"/>
    <property type="project" value="UniProtKB-KW"/>
</dbReference>
<reference evidence="1 2" key="1">
    <citation type="submission" date="2020-07" db="EMBL/GenBank/DDBJ databases">
        <authorList>
            <person name="Shneider M.M."/>
            <person name="Timoshina O.V."/>
            <person name="Evseev P.V."/>
            <person name="Shelenkov A.A."/>
            <person name="Mikhailova Y.V."/>
            <person name="Yanushevich Y."/>
            <person name="Shagin D.A."/>
            <person name="Miroshnikov K.A."/>
        </authorList>
    </citation>
    <scope>NUCLEOTIDE SEQUENCE [LARGE SCALE GENOMIC DNA]</scope>
</reference>
<organismHost>
    <name type="scientific">Acinetobacter baumannii</name>
    <dbReference type="NCBI Taxonomy" id="470"/>
</organismHost>
<proteinExistence type="predicted"/>
<dbReference type="Proteomes" id="UP000516232">
    <property type="component" value="Segment"/>
</dbReference>
<name>A0A7G9VYN6_BPACA</name>
<dbReference type="Gene3D" id="3.40.50.300">
    <property type="entry name" value="P-loop containing nucleotide triphosphate hydrolases"/>
    <property type="match status" value="2"/>
</dbReference>
<organism evidence="1 2">
    <name type="scientific">Acinetobacter phage Aristophanes</name>
    <dbReference type="NCBI Taxonomy" id="2759203"/>
    <lineage>
        <taxon>Viruses</taxon>
        <taxon>Duplodnaviria</taxon>
        <taxon>Heunggongvirae</taxon>
        <taxon>Uroviricota</taxon>
        <taxon>Caudoviricetes</taxon>
        <taxon>Autographivirales</taxon>
        <taxon>Autoscriptoviridae</taxon>
        <taxon>Beijerinckvirinae</taxon>
        <taxon>Aristophanesvirus</taxon>
        <taxon>Aristophanesvirus aristophanes</taxon>
    </lineage>
</organism>
<dbReference type="EMBL" id="MT783706">
    <property type="protein sequence ID" value="QNO11451.1"/>
    <property type="molecule type" value="Genomic_DNA"/>
</dbReference>
<evidence type="ECO:0000313" key="2">
    <source>
        <dbReference type="Proteomes" id="UP000516232"/>
    </source>
</evidence>
<dbReference type="SUPFAM" id="SSF52540">
    <property type="entry name" value="P-loop containing nucleoside triphosphate hydrolases"/>
    <property type="match status" value="1"/>
</dbReference>
<evidence type="ECO:0000313" key="1">
    <source>
        <dbReference type="EMBL" id="QNO11451.1"/>
    </source>
</evidence>
<keyword evidence="1" id="KW-0808">Transferase</keyword>
<keyword evidence="2" id="KW-1185">Reference proteome</keyword>
<dbReference type="InterPro" id="IPR027417">
    <property type="entry name" value="P-loop_NTPase"/>
</dbReference>
<protein>
    <submittedName>
        <fullName evidence="1">DNMP kinase</fullName>
    </submittedName>
</protein>
<gene>
    <name evidence="1" type="ORF">Aristophanes_00027</name>
</gene>
<keyword evidence="1" id="KW-0418">Kinase</keyword>
<accession>A0A7G9VYN6</accession>